<dbReference type="InterPro" id="IPR011054">
    <property type="entry name" value="Rudment_hybrid_motif"/>
</dbReference>
<evidence type="ECO:0000256" key="4">
    <source>
        <dbReference type="ARBA" id="ARBA00022598"/>
    </source>
</evidence>
<dbReference type="FunFam" id="2.40.50.100:FF:000003">
    <property type="entry name" value="Acetyl-CoA carboxylase biotin carboxyl carrier protein"/>
    <property type="match status" value="1"/>
</dbReference>
<evidence type="ECO:0000256" key="9">
    <source>
        <dbReference type="PROSITE-ProRule" id="PRU00409"/>
    </source>
</evidence>
<evidence type="ECO:0000259" key="11">
    <source>
        <dbReference type="PROSITE" id="PS50968"/>
    </source>
</evidence>
<dbReference type="SMART" id="SM00878">
    <property type="entry name" value="Biotin_carb_C"/>
    <property type="match status" value="1"/>
</dbReference>
<dbReference type="RefSeq" id="WP_247378606.1">
    <property type="nucleotide sequence ID" value="NZ_JALLGV010000005.1"/>
</dbReference>
<evidence type="ECO:0000313" key="14">
    <source>
        <dbReference type="EMBL" id="MFD1588954.1"/>
    </source>
</evidence>
<keyword evidence="7" id="KW-0460">Magnesium</keyword>
<comment type="cofactor">
    <cofactor evidence="2">
        <name>Co(2+)</name>
        <dbReference type="ChEBI" id="CHEBI:48828"/>
    </cofactor>
</comment>
<accession>A0ABD6CG04</accession>
<dbReference type="InterPro" id="IPR005481">
    <property type="entry name" value="BC-like_N"/>
</dbReference>
<evidence type="ECO:0000256" key="2">
    <source>
        <dbReference type="ARBA" id="ARBA00001941"/>
    </source>
</evidence>
<dbReference type="EMBL" id="JBHUDJ010000014">
    <property type="protein sequence ID" value="MFD1588954.1"/>
    <property type="molecule type" value="Genomic_DNA"/>
</dbReference>
<feature type="compositionally biased region" description="Basic and acidic residues" evidence="10">
    <location>
        <begin position="487"/>
        <end position="507"/>
    </location>
</feature>
<dbReference type="GO" id="GO:0003989">
    <property type="term" value="F:acetyl-CoA carboxylase activity"/>
    <property type="evidence" value="ECO:0007669"/>
    <property type="project" value="UniProtKB-EC"/>
</dbReference>
<dbReference type="Gene3D" id="3.30.1490.20">
    <property type="entry name" value="ATP-grasp fold, A domain"/>
    <property type="match status" value="1"/>
</dbReference>
<dbReference type="InterPro" id="IPR011053">
    <property type="entry name" value="Single_hybrid_motif"/>
</dbReference>
<dbReference type="InterPro" id="IPR001882">
    <property type="entry name" value="Biotin_BS"/>
</dbReference>
<dbReference type="AlphaFoldDB" id="A0ABD6CG04"/>
<feature type="region of interest" description="Disordered" evidence="10">
    <location>
        <begin position="469"/>
        <end position="550"/>
    </location>
</feature>
<comment type="caution">
    <text evidence="14">The sequence shown here is derived from an EMBL/GenBank/DDBJ whole genome shotgun (WGS) entry which is preliminary data.</text>
</comment>
<name>A0ABD6CG04_9EURY</name>
<evidence type="ECO:0000256" key="10">
    <source>
        <dbReference type="SAM" id="MobiDB-lite"/>
    </source>
</evidence>
<evidence type="ECO:0000313" key="15">
    <source>
        <dbReference type="Proteomes" id="UP001597119"/>
    </source>
</evidence>
<dbReference type="InterPro" id="IPR011761">
    <property type="entry name" value="ATP-grasp"/>
</dbReference>
<keyword evidence="5 9" id="KW-0547">Nucleotide-binding</keyword>
<organism evidence="14 15">
    <name type="scientific">Halorientalis brevis</name>
    <dbReference type="NCBI Taxonomy" id="1126241"/>
    <lineage>
        <taxon>Archaea</taxon>
        <taxon>Methanobacteriati</taxon>
        <taxon>Methanobacteriota</taxon>
        <taxon>Stenosarchaea group</taxon>
        <taxon>Halobacteria</taxon>
        <taxon>Halobacteriales</taxon>
        <taxon>Haloarculaceae</taxon>
        <taxon>Halorientalis</taxon>
    </lineage>
</organism>
<feature type="domain" description="Biotin carboxylation" evidence="13">
    <location>
        <begin position="1"/>
        <end position="458"/>
    </location>
</feature>
<dbReference type="Pfam" id="PF02785">
    <property type="entry name" value="Biotin_carb_C"/>
    <property type="match status" value="1"/>
</dbReference>
<comment type="cofactor">
    <cofactor evidence="3">
        <name>biotin</name>
        <dbReference type="ChEBI" id="CHEBI:57586"/>
    </cofactor>
</comment>
<evidence type="ECO:0000259" key="13">
    <source>
        <dbReference type="PROSITE" id="PS50979"/>
    </source>
</evidence>
<dbReference type="SUPFAM" id="SSF56059">
    <property type="entry name" value="Glutathione synthetase ATP-binding domain-like"/>
    <property type="match status" value="1"/>
</dbReference>
<feature type="compositionally biased region" description="Gly residues" evidence="10">
    <location>
        <begin position="530"/>
        <end position="539"/>
    </location>
</feature>
<dbReference type="InterPro" id="IPR050856">
    <property type="entry name" value="Biotin_carboxylase_complex"/>
</dbReference>
<evidence type="ECO:0000256" key="3">
    <source>
        <dbReference type="ARBA" id="ARBA00001953"/>
    </source>
</evidence>
<dbReference type="GO" id="GO:0005524">
    <property type="term" value="F:ATP binding"/>
    <property type="evidence" value="ECO:0007669"/>
    <property type="project" value="UniProtKB-UniRule"/>
</dbReference>
<evidence type="ECO:0000256" key="5">
    <source>
        <dbReference type="ARBA" id="ARBA00022741"/>
    </source>
</evidence>
<dbReference type="Gene3D" id="3.40.50.20">
    <property type="match status" value="1"/>
</dbReference>
<dbReference type="InterPro" id="IPR011764">
    <property type="entry name" value="Biotin_carboxylation_dom"/>
</dbReference>
<feature type="region of interest" description="Disordered" evidence="10">
    <location>
        <begin position="120"/>
        <end position="141"/>
    </location>
</feature>
<dbReference type="Pfam" id="PF00364">
    <property type="entry name" value="Biotin_lipoyl"/>
    <property type="match status" value="1"/>
</dbReference>
<dbReference type="PROSITE" id="PS50979">
    <property type="entry name" value="BC"/>
    <property type="match status" value="1"/>
</dbReference>
<dbReference type="Pfam" id="PF02786">
    <property type="entry name" value="CPSase_L_D2"/>
    <property type="match status" value="1"/>
</dbReference>
<feature type="domain" description="Lipoyl-binding" evidence="11">
    <location>
        <begin position="540"/>
        <end position="617"/>
    </location>
</feature>
<dbReference type="InterPro" id="IPR005479">
    <property type="entry name" value="CPAse_ATP-bd"/>
</dbReference>
<evidence type="ECO:0000256" key="8">
    <source>
        <dbReference type="ARBA" id="ARBA00023267"/>
    </source>
</evidence>
<dbReference type="Gene3D" id="2.40.50.100">
    <property type="match status" value="1"/>
</dbReference>
<dbReference type="NCBIfam" id="NF006367">
    <property type="entry name" value="PRK08591.1"/>
    <property type="match status" value="1"/>
</dbReference>
<reference evidence="14 15" key="1">
    <citation type="journal article" date="2019" name="Int. J. Syst. Evol. Microbiol.">
        <title>The Global Catalogue of Microorganisms (GCM) 10K type strain sequencing project: providing services to taxonomists for standard genome sequencing and annotation.</title>
        <authorList>
            <consortium name="The Broad Institute Genomics Platform"/>
            <consortium name="The Broad Institute Genome Sequencing Center for Infectious Disease"/>
            <person name="Wu L."/>
            <person name="Ma J."/>
        </authorList>
    </citation>
    <scope>NUCLEOTIDE SEQUENCE [LARGE SCALE GENOMIC DNA]</scope>
    <source>
        <strain evidence="14 15">CGMCC 1.12125</strain>
    </source>
</reference>
<proteinExistence type="predicted"/>
<keyword evidence="4 14" id="KW-0436">Ligase</keyword>
<feature type="compositionally biased region" description="Acidic residues" evidence="10">
    <location>
        <begin position="472"/>
        <end position="486"/>
    </location>
</feature>
<dbReference type="SUPFAM" id="SSF51230">
    <property type="entry name" value="Single hybrid motif"/>
    <property type="match status" value="1"/>
</dbReference>
<dbReference type="Proteomes" id="UP001597119">
    <property type="component" value="Unassembled WGS sequence"/>
</dbReference>
<dbReference type="PROSITE" id="PS50968">
    <property type="entry name" value="BIOTINYL_LIPOYL"/>
    <property type="match status" value="1"/>
</dbReference>
<dbReference type="PANTHER" id="PTHR18866">
    <property type="entry name" value="CARBOXYLASE:PYRUVATE/ACETYL-COA/PROPIONYL-COA CARBOXYLASE"/>
    <property type="match status" value="1"/>
</dbReference>
<keyword evidence="6 9" id="KW-0067">ATP-binding</keyword>
<dbReference type="InterPro" id="IPR000089">
    <property type="entry name" value="Biotin_lipoyl"/>
</dbReference>
<evidence type="ECO:0000256" key="7">
    <source>
        <dbReference type="ARBA" id="ARBA00022842"/>
    </source>
</evidence>
<dbReference type="InterPro" id="IPR005482">
    <property type="entry name" value="Biotin_COase_C"/>
</dbReference>
<keyword evidence="15" id="KW-1185">Reference proteome</keyword>
<dbReference type="PROSITE" id="PS00188">
    <property type="entry name" value="BIOTIN"/>
    <property type="match status" value="1"/>
</dbReference>
<dbReference type="FunFam" id="3.40.50.20:FF:000010">
    <property type="entry name" value="Propionyl-CoA carboxylase subunit alpha"/>
    <property type="match status" value="1"/>
</dbReference>
<comment type="cofactor">
    <cofactor evidence="1">
        <name>Mn(2+)</name>
        <dbReference type="ChEBI" id="CHEBI:29035"/>
    </cofactor>
</comment>
<dbReference type="SUPFAM" id="SSF51246">
    <property type="entry name" value="Rudiment single hybrid motif"/>
    <property type="match status" value="1"/>
</dbReference>
<dbReference type="EC" id="6.4.1.2" evidence="14"/>
<dbReference type="InterPro" id="IPR013815">
    <property type="entry name" value="ATP_grasp_subdomain_1"/>
</dbReference>
<evidence type="ECO:0000256" key="1">
    <source>
        <dbReference type="ARBA" id="ARBA00001936"/>
    </source>
</evidence>
<dbReference type="PROSITE" id="PS00867">
    <property type="entry name" value="CPSASE_2"/>
    <property type="match status" value="1"/>
</dbReference>
<dbReference type="SUPFAM" id="SSF52440">
    <property type="entry name" value="PreATP-grasp domain"/>
    <property type="match status" value="1"/>
</dbReference>
<dbReference type="InterPro" id="IPR016185">
    <property type="entry name" value="PreATP-grasp_dom_sf"/>
</dbReference>
<feature type="domain" description="ATP-grasp" evidence="12">
    <location>
        <begin position="121"/>
        <end position="328"/>
    </location>
</feature>
<evidence type="ECO:0000256" key="6">
    <source>
        <dbReference type="ARBA" id="ARBA00022840"/>
    </source>
</evidence>
<dbReference type="Pfam" id="PF00289">
    <property type="entry name" value="Biotin_carb_N"/>
    <property type="match status" value="1"/>
</dbReference>
<keyword evidence="8" id="KW-0092">Biotin</keyword>
<gene>
    <name evidence="14" type="ORF">ACFR9U_18400</name>
</gene>
<dbReference type="PANTHER" id="PTHR18866:SF33">
    <property type="entry name" value="METHYLCROTONOYL-COA CARBOXYLASE SUBUNIT ALPHA, MITOCHONDRIAL-RELATED"/>
    <property type="match status" value="1"/>
</dbReference>
<dbReference type="Gene3D" id="3.30.470.20">
    <property type="entry name" value="ATP-grasp fold, B domain"/>
    <property type="match status" value="1"/>
</dbReference>
<feature type="compositionally biased region" description="Low complexity" evidence="10">
    <location>
        <begin position="540"/>
        <end position="550"/>
    </location>
</feature>
<dbReference type="FunFam" id="3.30.1490.20:FF:000003">
    <property type="entry name" value="acetyl-CoA carboxylase isoform X1"/>
    <property type="match status" value="1"/>
</dbReference>
<sequence length="617" mass="67255">MFDKVLVANRGEIAVRVMRACEELGVETVAVYSEADKHGGHVRYADEAYNVGPARAADSYLDHEAIIEAAKKADADAIHPGYGFLAENAEFARKVEDTEGVTWVGPAGDSMEGLGEKTKARKTMSEADVPIVPGTKDPVTEPEEVREFGDEHGYPIAIKAEGGGGGRGMKIVNSEDEIEDQLESAKREGEAYFDNDSVYLERFLEGPRHIEVQIIADHHGNVRHLGERDCSLQRRQQKVIEEGPSTALSDELREKIGEAARRGVKAADYYNAGTVEFLVEDDREEDTELGPDTNFYFLEVNTRIQVEHTVSEEITGIDIVKWQLRVAAGEELDFEQEDVEIEGHAMEFRINAENAANDFAPATGGELDVYDPPGGIGVRMDDALRQGDELVTDYDSMIAKLIVAASDREECIQRSKRALREYDVEGIPTIIPFHRLMLNDETFVKGLHHTKYLDDELDPERIDEAQEKWGASDDEAASAEDDEEVVEREFTVEVNGKRFQVELEERGAPPIPTSAGNGGSGNQPQRPSGGNSGGGGDGGSAQAATAEGETVTAEMQGTILEVNVEEGDEVGSGDVICVLEAMKMENDIVAPRGGEVAQVAISEGESVDMGDLLIVIE</sequence>
<protein>
    <submittedName>
        <fullName evidence="14">Acetyl-CoA carboxylase biotin carboxylase subunit</fullName>
        <ecNumber evidence="14">6.4.1.2</ecNumber>
    </submittedName>
</protein>
<dbReference type="PROSITE" id="PS50975">
    <property type="entry name" value="ATP_GRASP"/>
    <property type="match status" value="1"/>
</dbReference>
<dbReference type="CDD" id="cd06850">
    <property type="entry name" value="biotinyl_domain"/>
    <property type="match status" value="1"/>
</dbReference>
<evidence type="ECO:0000259" key="12">
    <source>
        <dbReference type="PROSITE" id="PS50975"/>
    </source>
</evidence>